<dbReference type="EMBL" id="JARPUR010000006">
    <property type="protein sequence ID" value="KAK4874913.1"/>
    <property type="molecule type" value="Genomic_DNA"/>
</dbReference>
<evidence type="ECO:0000313" key="3">
    <source>
        <dbReference type="Proteomes" id="UP001353858"/>
    </source>
</evidence>
<keyword evidence="1" id="KW-0732">Signal</keyword>
<feature type="signal peptide" evidence="1">
    <location>
        <begin position="1"/>
        <end position="19"/>
    </location>
</feature>
<comment type="caution">
    <text evidence="2">The sequence shown here is derived from an EMBL/GenBank/DDBJ whole genome shotgun (WGS) entry which is preliminary data.</text>
</comment>
<feature type="chain" id="PRO_5042874703" description="Secreted protein" evidence="1">
    <location>
        <begin position="20"/>
        <end position="119"/>
    </location>
</feature>
<evidence type="ECO:0008006" key="4">
    <source>
        <dbReference type="Google" id="ProtNLM"/>
    </source>
</evidence>
<evidence type="ECO:0000313" key="2">
    <source>
        <dbReference type="EMBL" id="KAK4874913.1"/>
    </source>
</evidence>
<evidence type="ECO:0000256" key="1">
    <source>
        <dbReference type="SAM" id="SignalP"/>
    </source>
</evidence>
<reference evidence="3" key="1">
    <citation type="submission" date="2023-01" db="EMBL/GenBank/DDBJ databases">
        <title>Key to firefly adult light organ development and bioluminescence: homeobox transcription factors regulate luciferase expression and transportation to peroxisome.</title>
        <authorList>
            <person name="Fu X."/>
        </authorList>
    </citation>
    <scope>NUCLEOTIDE SEQUENCE [LARGE SCALE GENOMIC DNA]</scope>
</reference>
<sequence>MIECVFCYFLLIAINPTASILCSTYEKAAKIILVQFQRFSMRNSGKKSNRDMKTLLLNRNSVMAGIKQTNNPRCCSCKRINRHGNEAISNYGPDVRQLNLHSKTAFETMNIYISDFIFM</sequence>
<gene>
    <name evidence="2" type="ORF">RN001_014273</name>
</gene>
<protein>
    <recommendedName>
        <fullName evidence="4">Secreted protein</fullName>
    </recommendedName>
</protein>
<accession>A0AAN7P3Y8</accession>
<keyword evidence="3" id="KW-1185">Reference proteome</keyword>
<organism evidence="2 3">
    <name type="scientific">Aquatica leii</name>
    <dbReference type="NCBI Taxonomy" id="1421715"/>
    <lineage>
        <taxon>Eukaryota</taxon>
        <taxon>Metazoa</taxon>
        <taxon>Ecdysozoa</taxon>
        <taxon>Arthropoda</taxon>
        <taxon>Hexapoda</taxon>
        <taxon>Insecta</taxon>
        <taxon>Pterygota</taxon>
        <taxon>Neoptera</taxon>
        <taxon>Endopterygota</taxon>
        <taxon>Coleoptera</taxon>
        <taxon>Polyphaga</taxon>
        <taxon>Elateriformia</taxon>
        <taxon>Elateroidea</taxon>
        <taxon>Lampyridae</taxon>
        <taxon>Luciolinae</taxon>
        <taxon>Aquatica</taxon>
    </lineage>
</organism>
<proteinExistence type="predicted"/>
<dbReference type="AlphaFoldDB" id="A0AAN7P3Y8"/>
<name>A0AAN7P3Y8_9COLE</name>
<dbReference type="Proteomes" id="UP001353858">
    <property type="component" value="Unassembled WGS sequence"/>
</dbReference>